<dbReference type="PANTHER" id="PTHR11945:SF534">
    <property type="entry name" value="MYOCYTE-SPECIFIC ENHANCER FACTOR 2"/>
    <property type="match status" value="1"/>
</dbReference>
<feature type="compositionally biased region" description="Polar residues" evidence="6">
    <location>
        <begin position="122"/>
        <end position="135"/>
    </location>
</feature>
<dbReference type="SMART" id="SM00432">
    <property type="entry name" value="MADS"/>
    <property type="match status" value="1"/>
</dbReference>
<dbReference type="InterPro" id="IPR033896">
    <property type="entry name" value="MEF2-like_N"/>
</dbReference>
<dbReference type="SUPFAM" id="SSF55455">
    <property type="entry name" value="SRF-like"/>
    <property type="match status" value="1"/>
</dbReference>
<dbReference type="PRINTS" id="PR00404">
    <property type="entry name" value="MADSDOMAIN"/>
</dbReference>
<dbReference type="Proteomes" id="UP001160483">
    <property type="component" value="Unassembled WGS sequence"/>
</dbReference>
<proteinExistence type="predicted"/>
<dbReference type="PROSITE" id="PS00350">
    <property type="entry name" value="MADS_BOX_1"/>
    <property type="match status" value="1"/>
</dbReference>
<sequence>MGRKKIQIKRIEDDRNRQVTFAKRKNGIFKKAMELSKLCDCEIALIVFDSNEKLYQYSSTGVDQILLKYTEYGQPFETKDNNDYEVMFGEKKKQLQEAAKAAAAAVAGANVEASSNFDMTDESTANGTTEQSFQSMHGGMNGAPLGLANDPDHYMLNSCSRPRAQKKRVHRSFQQLLQKAHIGYTPPTLPLYQHGMGAPGGPPNHHMFNALPSPPNLSGILPSPTTGMLLHDFSPQNASFFGHNSMLAPGMPGDFHDSKSSVFGLNLVSSDFGQGCGNSVQPQQLQQSEDPFYASSKQSDLPDMSSANCPSSFVGGGEVFADTKAFDADVTNCRVARPLEKTQEQSQEYDFTNNREDSQAVKENETTVNDESAVDKVLLPKREPKQDSYDDPVISSNLTKCSDTQGASPTRAVASSESLAPSITSDPTGCEIEKRSRSEIMETASTSPHKRQRMVV</sequence>
<dbReference type="GO" id="GO:0005634">
    <property type="term" value="C:nucleus"/>
    <property type="evidence" value="ECO:0007669"/>
    <property type="project" value="UniProtKB-SubCell"/>
</dbReference>
<evidence type="ECO:0000313" key="9">
    <source>
        <dbReference type="Proteomes" id="UP001160483"/>
    </source>
</evidence>
<protein>
    <recommendedName>
        <fullName evidence="7">MADS-box domain-containing protein</fullName>
    </recommendedName>
</protein>
<dbReference type="InterPro" id="IPR036879">
    <property type="entry name" value="TF_MADSbox_sf"/>
</dbReference>
<dbReference type="PROSITE" id="PS50066">
    <property type="entry name" value="MADS_BOX_2"/>
    <property type="match status" value="1"/>
</dbReference>
<dbReference type="Pfam" id="PF00319">
    <property type="entry name" value="SRF-TF"/>
    <property type="match status" value="1"/>
</dbReference>
<evidence type="ECO:0000256" key="2">
    <source>
        <dbReference type="ARBA" id="ARBA00023015"/>
    </source>
</evidence>
<feature type="region of interest" description="Disordered" evidence="6">
    <location>
        <begin position="118"/>
        <end position="146"/>
    </location>
</feature>
<dbReference type="AlphaFoldDB" id="A0AAU9L585"/>
<feature type="compositionally biased region" description="Basic and acidic residues" evidence="6">
    <location>
        <begin position="353"/>
        <end position="365"/>
    </location>
</feature>
<reference evidence="8" key="1">
    <citation type="submission" date="2021-11" db="EMBL/GenBank/DDBJ databases">
        <authorList>
            <person name="Islam A."/>
            <person name="Islam S."/>
            <person name="Flora M.S."/>
            <person name="Rahman M."/>
            <person name="Ziaur R.M."/>
            <person name="Epstein J.H."/>
            <person name="Hassan M."/>
            <person name="Klassen M."/>
            <person name="Woodard K."/>
            <person name="Webb A."/>
            <person name="Webby R.J."/>
            <person name="El Zowalaty M.E."/>
        </authorList>
    </citation>
    <scope>NUCLEOTIDE SEQUENCE</scope>
    <source>
        <strain evidence="8">Pbs3</strain>
    </source>
</reference>
<evidence type="ECO:0000313" key="8">
    <source>
        <dbReference type="EMBL" id="CAH0480318.1"/>
    </source>
</evidence>
<evidence type="ECO:0000256" key="4">
    <source>
        <dbReference type="ARBA" id="ARBA00023163"/>
    </source>
</evidence>
<dbReference type="Gene3D" id="3.40.1810.10">
    <property type="entry name" value="Transcription factor, MADS-box"/>
    <property type="match status" value="1"/>
</dbReference>
<dbReference type="EMBL" id="CAKKTJ010000324">
    <property type="protein sequence ID" value="CAH0480318.1"/>
    <property type="molecule type" value="Genomic_DNA"/>
</dbReference>
<evidence type="ECO:0000259" key="7">
    <source>
        <dbReference type="PROSITE" id="PS50066"/>
    </source>
</evidence>
<comment type="caution">
    <text evidence="8">The sequence shown here is derived from an EMBL/GenBank/DDBJ whole genome shotgun (WGS) entry which is preliminary data.</text>
</comment>
<dbReference type="GO" id="GO:0045944">
    <property type="term" value="P:positive regulation of transcription by RNA polymerase II"/>
    <property type="evidence" value="ECO:0007669"/>
    <property type="project" value="InterPro"/>
</dbReference>
<organism evidence="8 9">
    <name type="scientific">Peronospora belbahrii</name>
    <dbReference type="NCBI Taxonomy" id="622444"/>
    <lineage>
        <taxon>Eukaryota</taxon>
        <taxon>Sar</taxon>
        <taxon>Stramenopiles</taxon>
        <taxon>Oomycota</taxon>
        <taxon>Peronosporomycetes</taxon>
        <taxon>Peronosporales</taxon>
        <taxon>Peronosporaceae</taxon>
        <taxon>Peronospora</taxon>
    </lineage>
</organism>
<dbReference type="PANTHER" id="PTHR11945">
    <property type="entry name" value="MADS BOX PROTEIN"/>
    <property type="match status" value="1"/>
</dbReference>
<feature type="compositionally biased region" description="Basic and acidic residues" evidence="6">
    <location>
        <begin position="431"/>
        <end position="440"/>
    </location>
</feature>
<feature type="region of interest" description="Disordered" evidence="6">
    <location>
        <begin position="275"/>
        <end position="305"/>
    </location>
</feature>
<feature type="compositionally biased region" description="Polar residues" evidence="6">
    <location>
        <begin position="394"/>
        <end position="427"/>
    </location>
</feature>
<evidence type="ECO:0000256" key="3">
    <source>
        <dbReference type="ARBA" id="ARBA00023125"/>
    </source>
</evidence>
<gene>
    <name evidence="8" type="ORF">PBS003_LOCUS6942</name>
</gene>
<dbReference type="InterPro" id="IPR002100">
    <property type="entry name" value="TF_MADSbox"/>
</dbReference>
<evidence type="ECO:0000256" key="1">
    <source>
        <dbReference type="ARBA" id="ARBA00004123"/>
    </source>
</evidence>
<evidence type="ECO:0000256" key="5">
    <source>
        <dbReference type="ARBA" id="ARBA00023242"/>
    </source>
</evidence>
<keyword evidence="3" id="KW-0238">DNA-binding</keyword>
<feature type="compositionally biased region" description="Basic and acidic residues" evidence="6">
    <location>
        <begin position="378"/>
        <end position="388"/>
    </location>
</feature>
<dbReference type="GO" id="GO:0046983">
    <property type="term" value="F:protein dimerization activity"/>
    <property type="evidence" value="ECO:0007669"/>
    <property type="project" value="InterPro"/>
</dbReference>
<dbReference type="CDD" id="cd00265">
    <property type="entry name" value="MADS_MEF2_like"/>
    <property type="match status" value="1"/>
</dbReference>
<keyword evidence="4" id="KW-0804">Transcription</keyword>
<keyword evidence="2" id="KW-0805">Transcription regulation</keyword>
<feature type="domain" description="MADS-box" evidence="7">
    <location>
        <begin position="1"/>
        <end position="61"/>
    </location>
</feature>
<accession>A0AAU9L585</accession>
<feature type="region of interest" description="Disordered" evidence="6">
    <location>
        <begin position="339"/>
        <end position="456"/>
    </location>
</feature>
<comment type="subcellular location">
    <subcellularLocation>
        <location evidence="1">Nucleus</location>
    </subcellularLocation>
</comment>
<dbReference type="GO" id="GO:0000978">
    <property type="term" value="F:RNA polymerase II cis-regulatory region sequence-specific DNA binding"/>
    <property type="evidence" value="ECO:0007669"/>
    <property type="project" value="TreeGrafter"/>
</dbReference>
<dbReference type="GO" id="GO:0000981">
    <property type="term" value="F:DNA-binding transcription factor activity, RNA polymerase II-specific"/>
    <property type="evidence" value="ECO:0007669"/>
    <property type="project" value="TreeGrafter"/>
</dbReference>
<name>A0AAU9L585_9STRA</name>
<evidence type="ECO:0000256" key="6">
    <source>
        <dbReference type="SAM" id="MobiDB-lite"/>
    </source>
</evidence>
<keyword evidence="5" id="KW-0539">Nucleus</keyword>